<accession>A0ABS8EV63</accession>
<dbReference type="PANTHER" id="PTHR34068">
    <property type="entry name" value="UPF0145 PROTEIN YBJQ"/>
    <property type="match status" value="1"/>
</dbReference>
<name>A0ABS8EV63_9FIRM</name>
<keyword evidence="2" id="KW-0175">Coiled coil</keyword>
<dbReference type="InterPro" id="IPR002765">
    <property type="entry name" value="UPF0145_YbjQ-like"/>
</dbReference>
<protein>
    <submittedName>
        <fullName evidence="3">YbjQ family protein</fullName>
    </submittedName>
</protein>
<dbReference type="PANTHER" id="PTHR34068:SF1">
    <property type="entry name" value="UPF0145 PROTEIN YBJQ"/>
    <property type="match status" value="1"/>
</dbReference>
<dbReference type="Pfam" id="PF01906">
    <property type="entry name" value="YbjQ_1"/>
    <property type="match status" value="1"/>
</dbReference>
<proteinExistence type="inferred from homology"/>
<dbReference type="InterPro" id="IPR035439">
    <property type="entry name" value="UPF0145_dom_sf"/>
</dbReference>
<comment type="similarity">
    <text evidence="1">Belongs to the UPF0145 family.</text>
</comment>
<evidence type="ECO:0000256" key="1">
    <source>
        <dbReference type="ARBA" id="ARBA00010751"/>
    </source>
</evidence>
<dbReference type="SUPFAM" id="SSF117782">
    <property type="entry name" value="YbjQ-like"/>
    <property type="match status" value="1"/>
</dbReference>
<comment type="caution">
    <text evidence="3">The sequence shown here is derived from an EMBL/GenBank/DDBJ whole genome shotgun (WGS) entry which is preliminary data.</text>
</comment>
<gene>
    <name evidence="3" type="ORF">LKD42_07430</name>
</gene>
<evidence type="ECO:0000313" key="4">
    <source>
        <dbReference type="Proteomes" id="UP001299235"/>
    </source>
</evidence>
<reference evidence="3 4" key="1">
    <citation type="submission" date="2021-10" db="EMBL/GenBank/DDBJ databases">
        <title>Anaerobic single-cell dispensing facilitates the cultivation of human gut bacteria.</title>
        <authorList>
            <person name="Afrizal A."/>
        </authorList>
    </citation>
    <scope>NUCLEOTIDE SEQUENCE [LARGE SCALE GENOMIC DNA]</scope>
    <source>
        <strain evidence="3 4">CLA-AA-H246</strain>
    </source>
</reference>
<dbReference type="Gene3D" id="3.30.110.70">
    <property type="entry name" value="Hypothetical protein apc22750. Chain B"/>
    <property type="match status" value="1"/>
</dbReference>
<evidence type="ECO:0000313" key="3">
    <source>
        <dbReference type="EMBL" id="MCC2149086.1"/>
    </source>
</evidence>
<evidence type="ECO:0000256" key="2">
    <source>
        <dbReference type="SAM" id="Coils"/>
    </source>
</evidence>
<sequence length="200" mass="22500">MILCCKHCGNCRESNHLAENCDYCGNEMVQLLSDEELSHIDPKELPQIIEAMRAGYQYSNPDYDEKLWDSRAKKEEIQRAENEKQDLDYREKTHMVTTGFQFEGYEIVSYLGIVAGEVVLGTGFLSEFTSSFADFFGVQSGMFEEKLEMARHAAMDKLIKKSAALGGNAVIGIDIDYNMFSNNVIGVIANGTSVVIRKIR</sequence>
<keyword evidence="4" id="KW-1185">Reference proteome</keyword>
<organism evidence="3 4">
    <name type="scientific">Hominisplanchenecus faecis</name>
    <dbReference type="NCBI Taxonomy" id="2885351"/>
    <lineage>
        <taxon>Bacteria</taxon>
        <taxon>Bacillati</taxon>
        <taxon>Bacillota</taxon>
        <taxon>Clostridia</taxon>
        <taxon>Lachnospirales</taxon>
        <taxon>Lachnospiraceae</taxon>
        <taxon>Hominisplanchenecus</taxon>
    </lineage>
</organism>
<feature type="coiled-coil region" evidence="2">
    <location>
        <begin position="63"/>
        <end position="90"/>
    </location>
</feature>
<dbReference type="RefSeq" id="WP_248835290.1">
    <property type="nucleotide sequence ID" value="NZ_JAJEQE010000020.1"/>
</dbReference>
<dbReference type="Proteomes" id="UP001299235">
    <property type="component" value="Unassembled WGS sequence"/>
</dbReference>
<dbReference type="EMBL" id="JAJEQE010000020">
    <property type="protein sequence ID" value="MCC2149086.1"/>
    <property type="molecule type" value="Genomic_DNA"/>
</dbReference>